<dbReference type="Gene3D" id="3.20.20.190">
    <property type="entry name" value="Phosphatidylinositol (PI) phosphodiesterase"/>
    <property type="match status" value="2"/>
</dbReference>
<evidence type="ECO:0000313" key="3">
    <source>
        <dbReference type="EMBL" id="OBS75907.1"/>
    </source>
</evidence>
<evidence type="ECO:0000256" key="1">
    <source>
        <dbReference type="RuleBase" id="RU361133"/>
    </source>
</evidence>
<keyword evidence="1" id="KW-0378">Hydrolase</keyword>
<dbReference type="SMART" id="SM00148">
    <property type="entry name" value="PLCXc"/>
    <property type="match status" value="1"/>
</dbReference>
<dbReference type="STRING" id="56216.A0A1A6HE54"/>
<dbReference type="PANTHER" id="PTHR10336:SF51">
    <property type="entry name" value="1-PHOSPHATIDYLINOSITOL 4,5-BISPHOSPHATE PHOSPHODIESTERASE ETA-1"/>
    <property type="match status" value="1"/>
</dbReference>
<dbReference type="GO" id="GO:0046488">
    <property type="term" value="P:phosphatidylinositol metabolic process"/>
    <property type="evidence" value="ECO:0007669"/>
    <property type="project" value="TreeGrafter"/>
</dbReference>
<organism evidence="3 4">
    <name type="scientific">Neotoma lepida</name>
    <name type="common">Desert woodrat</name>
    <dbReference type="NCBI Taxonomy" id="56216"/>
    <lineage>
        <taxon>Eukaryota</taxon>
        <taxon>Metazoa</taxon>
        <taxon>Chordata</taxon>
        <taxon>Craniata</taxon>
        <taxon>Vertebrata</taxon>
        <taxon>Euteleostomi</taxon>
        <taxon>Mammalia</taxon>
        <taxon>Eutheria</taxon>
        <taxon>Euarchontoglires</taxon>
        <taxon>Glires</taxon>
        <taxon>Rodentia</taxon>
        <taxon>Myomorpha</taxon>
        <taxon>Muroidea</taxon>
        <taxon>Cricetidae</taxon>
        <taxon>Neotominae</taxon>
        <taxon>Neotoma</taxon>
    </lineage>
</organism>
<dbReference type="GO" id="GO:0004435">
    <property type="term" value="F:phosphatidylinositol-4,5-bisphosphate phospholipase C activity"/>
    <property type="evidence" value="ECO:0007669"/>
    <property type="project" value="UniProtKB-EC"/>
</dbReference>
<dbReference type="PANTHER" id="PTHR10336">
    <property type="entry name" value="PHOSPHOINOSITIDE-SPECIFIC PHOSPHOLIPASE C FAMILY PROTEIN"/>
    <property type="match status" value="1"/>
</dbReference>
<keyword evidence="4" id="KW-1185">Reference proteome</keyword>
<evidence type="ECO:0000259" key="2">
    <source>
        <dbReference type="SMART" id="SM00148"/>
    </source>
</evidence>
<dbReference type="GO" id="GO:0051209">
    <property type="term" value="P:release of sequestered calcium ion into cytosol"/>
    <property type="evidence" value="ECO:0007669"/>
    <property type="project" value="TreeGrafter"/>
</dbReference>
<keyword evidence="1" id="KW-0442">Lipid degradation</keyword>
<dbReference type="EMBL" id="LZPO01035168">
    <property type="protein sequence ID" value="OBS75907.1"/>
    <property type="molecule type" value="Genomic_DNA"/>
</dbReference>
<dbReference type="SUPFAM" id="SSF51695">
    <property type="entry name" value="PLC-like phosphodiesterases"/>
    <property type="match status" value="1"/>
</dbReference>
<dbReference type="GO" id="GO:0016042">
    <property type="term" value="P:lipid catabolic process"/>
    <property type="evidence" value="ECO:0007669"/>
    <property type="project" value="UniProtKB-KW"/>
</dbReference>
<dbReference type="Pfam" id="PF00388">
    <property type="entry name" value="PI-PLC-X"/>
    <property type="match status" value="1"/>
</dbReference>
<sequence length="239" mass="27194">MSVMQSGTQMVKLKRGTKGLVRLFYLDEHRTRLRWRPSRKSEKAKIVFAVDEGFTNFMRSPACDVFNPLHHEVYQDMDQPLCNYYIASSHNTYLTGDQLLSQSKVDMYARVLQEGCRCVEVILSIENHCSIQQQRKIAQYLKGVFQDKLDLSSVDTGECRQLPSPQSLKGKILVKNLDVKESGKKSHGRSLMTNFGKHKTQINETPGFWENMGAHNGGSLAKEVLIPPCIGNRVLRMES</sequence>
<dbReference type="Proteomes" id="UP000092124">
    <property type="component" value="Unassembled WGS sequence"/>
</dbReference>
<dbReference type="Gene3D" id="2.30.29.30">
    <property type="entry name" value="Pleckstrin-homology domain (PH domain)/Phosphotyrosine-binding domain (PTB)"/>
    <property type="match status" value="1"/>
</dbReference>
<proteinExistence type="predicted"/>
<dbReference type="PROSITE" id="PS50007">
    <property type="entry name" value="PIPLC_X_DOMAIN"/>
    <property type="match status" value="1"/>
</dbReference>
<name>A0A1A6HE54_NEOLE</name>
<dbReference type="GO" id="GO:0048015">
    <property type="term" value="P:phosphatidylinositol-mediated signaling"/>
    <property type="evidence" value="ECO:0007669"/>
    <property type="project" value="TreeGrafter"/>
</dbReference>
<dbReference type="AlphaFoldDB" id="A0A1A6HE54"/>
<feature type="non-terminal residue" evidence="3">
    <location>
        <position position="239"/>
    </location>
</feature>
<protein>
    <recommendedName>
        <fullName evidence="1">Phosphoinositide phospholipase C</fullName>
        <ecNumber evidence="1">3.1.4.11</ecNumber>
    </recommendedName>
</protein>
<feature type="domain" description="Phosphatidylinositol-specific phospholipase C X" evidence="2">
    <location>
        <begin position="75"/>
        <end position="177"/>
    </location>
</feature>
<dbReference type="PRINTS" id="PR00390">
    <property type="entry name" value="PHPHLIPASEC"/>
</dbReference>
<evidence type="ECO:0000313" key="4">
    <source>
        <dbReference type="Proteomes" id="UP000092124"/>
    </source>
</evidence>
<dbReference type="InterPro" id="IPR000909">
    <property type="entry name" value="PLipase_C_PInositol-sp_X_dom"/>
</dbReference>
<dbReference type="InterPro" id="IPR017946">
    <property type="entry name" value="PLC-like_Pdiesterase_TIM-brl"/>
</dbReference>
<dbReference type="InterPro" id="IPR011993">
    <property type="entry name" value="PH-like_dom_sf"/>
</dbReference>
<dbReference type="InterPro" id="IPR001192">
    <property type="entry name" value="PI-PLC_fam"/>
</dbReference>
<dbReference type="OrthoDB" id="269822at2759"/>
<comment type="catalytic activity">
    <reaction evidence="1">
        <text>a 1,2-diacyl-sn-glycero-3-phospho-(1D-myo-inositol-4,5-bisphosphate) + H2O = 1D-myo-inositol 1,4,5-trisphosphate + a 1,2-diacyl-sn-glycerol + H(+)</text>
        <dbReference type="Rhea" id="RHEA:33179"/>
        <dbReference type="ChEBI" id="CHEBI:15377"/>
        <dbReference type="ChEBI" id="CHEBI:15378"/>
        <dbReference type="ChEBI" id="CHEBI:17815"/>
        <dbReference type="ChEBI" id="CHEBI:58456"/>
        <dbReference type="ChEBI" id="CHEBI:203600"/>
        <dbReference type="EC" id="3.1.4.11"/>
    </reaction>
</comment>
<gene>
    <name evidence="3" type="ORF">A6R68_17640</name>
</gene>
<dbReference type="GO" id="GO:0005737">
    <property type="term" value="C:cytoplasm"/>
    <property type="evidence" value="ECO:0007669"/>
    <property type="project" value="TreeGrafter"/>
</dbReference>
<dbReference type="EC" id="3.1.4.11" evidence="1"/>
<accession>A0A1A6HE54</accession>
<comment type="caution">
    <text evidence="3">The sequence shown here is derived from an EMBL/GenBank/DDBJ whole genome shotgun (WGS) entry which is preliminary data.</text>
</comment>
<keyword evidence="1" id="KW-0443">Lipid metabolism</keyword>
<reference evidence="3 4" key="1">
    <citation type="submission" date="2016-06" db="EMBL/GenBank/DDBJ databases">
        <title>The Draft Genome Sequence and Annotation of the Desert Woodrat Neotoma lepida.</title>
        <authorList>
            <person name="Campbell M."/>
            <person name="Oakeson K.F."/>
            <person name="Yandell M."/>
            <person name="Halpert J.R."/>
            <person name="Dearing D."/>
        </authorList>
    </citation>
    <scope>NUCLEOTIDE SEQUENCE [LARGE SCALE GENOMIC DNA]</scope>
    <source>
        <strain evidence="3">417</strain>
        <tissue evidence="3">Liver</tissue>
    </source>
</reference>